<dbReference type="FunFam" id="3.40.50.1450:FF:000002">
    <property type="entry name" value="Hydrogenase 1 maturation protease"/>
    <property type="match status" value="1"/>
</dbReference>
<gene>
    <name evidence="7" type="ORF">Thimo_2438</name>
</gene>
<dbReference type="RefSeq" id="WP_015281305.1">
    <property type="nucleotide sequence ID" value="NC_019940.1"/>
</dbReference>
<evidence type="ECO:0000256" key="3">
    <source>
        <dbReference type="ARBA" id="ARBA00022670"/>
    </source>
</evidence>
<evidence type="ECO:0000256" key="1">
    <source>
        <dbReference type="ARBA" id="ARBA00006814"/>
    </source>
</evidence>
<dbReference type="InterPro" id="IPR000671">
    <property type="entry name" value="Peptidase_A31"/>
</dbReference>
<evidence type="ECO:0000256" key="4">
    <source>
        <dbReference type="ARBA" id="ARBA00022723"/>
    </source>
</evidence>
<keyword evidence="6" id="KW-0378">Hydrolase</keyword>
<dbReference type="AlphaFoldDB" id="L0GZB0"/>
<dbReference type="Pfam" id="PF01750">
    <property type="entry name" value="HycI"/>
    <property type="match status" value="1"/>
</dbReference>
<reference evidence="7 8" key="1">
    <citation type="submission" date="2011-09" db="EMBL/GenBank/DDBJ databases">
        <title>Complete sequence of chromosome of Thioflavicoccus mobilis 8321.</title>
        <authorList>
            <consortium name="US DOE Joint Genome Institute"/>
            <person name="Lucas S."/>
            <person name="Han J."/>
            <person name="Lapidus A."/>
            <person name="Cheng J.-F."/>
            <person name="Goodwin L."/>
            <person name="Pitluck S."/>
            <person name="Peters L."/>
            <person name="Ovchinnikova G."/>
            <person name="Lu M."/>
            <person name="Detter J.C."/>
            <person name="Han C."/>
            <person name="Tapia R."/>
            <person name="Land M."/>
            <person name="Hauser L."/>
            <person name="Kyrpides N."/>
            <person name="Ivanova N."/>
            <person name="Pagani I."/>
            <person name="Vogl K."/>
            <person name="Liu Z."/>
            <person name="Imhoff J."/>
            <person name="Thiel V."/>
            <person name="Frigaard N.-U."/>
            <person name="Bryant D."/>
            <person name="Woyke T."/>
        </authorList>
    </citation>
    <scope>NUCLEOTIDE SEQUENCE [LARGE SCALE GENOMIC DNA]</scope>
    <source>
        <strain evidence="7 8">8321</strain>
    </source>
</reference>
<dbReference type="PANTHER" id="PTHR30302:SF1">
    <property type="entry name" value="HYDROGENASE 2 MATURATION PROTEASE"/>
    <property type="match status" value="1"/>
</dbReference>
<dbReference type="PANTHER" id="PTHR30302">
    <property type="entry name" value="HYDROGENASE 1 MATURATION PROTEASE"/>
    <property type="match status" value="1"/>
</dbReference>
<keyword evidence="3 7" id="KW-0645">Protease</keyword>
<keyword evidence="8" id="KW-1185">Reference proteome</keyword>
<comment type="similarity">
    <text evidence="1">Belongs to the peptidase A31 family.</text>
</comment>
<dbReference type="GO" id="GO:0004190">
    <property type="term" value="F:aspartic-type endopeptidase activity"/>
    <property type="evidence" value="ECO:0007669"/>
    <property type="project" value="UniProtKB-KW"/>
</dbReference>
<accession>L0GZB0</accession>
<dbReference type="STRING" id="765912.Thimo_2438"/>
<dbReference type="EMBL" id="CP003051">
    <property type="protein sequence ID" value="AGA91172.1"/>
    <property type="molecule type" value="Genomic_DNA"/>
</dbReference>
<dbReference type="GO" id="GO:0008047">
    <property type="term" value="F:enzyme activator activity"/>
    <property type="evidence" value="ECO:0007669"/>
    <property type="project" value="InterPro"/>
</dbReference>
<keyword evidence="5" id="KW-0064">Aspartyl protease</keyword>
<evidence type="ECO:0000313" key="8">
    <source>
        <dbReference type="Proteomes" id="UP000010816"/>
    </source>
</evidence>
<dbReference type="eggNOG" id="COG0680">
    <property type="taxonomic scope" value="Bacteria"/>
</dbReference>
<dbReference type="GO" id="GO:0016485">
    <property type="term" value="P:protein processing"/>
    <property type="evidence" value="ECO:0007669"/>
    <property type="project" value="TreeGrafter"/>
</dbReference>
<evidence type="ECO:0000256" key="5">
    <source>
        <dbReference type="ARBA" id="ARBA00022750"/>
    </source>
</evidence>
<dbReference type="HOGENOM" id="CLU_099037_0_1_6"/>
<sequence length="179" mass="19559">MSGHSEQGGEVLVIGWGNILLSDEGVGVHALRRLGQDYRFEPCIRLEDGGTSGPDLLHLFAEHQRILMLDAVALDESPGTVRVIRGPDIQRVLTQKLSVHHLGVSDVLALAELMDYRPEEIVLVGVVPENLELGLELSPRLAECLPRLIEAALAVLRGWGVRIEVLDETDRPAEPMPTG</sequence>
<dbReference type="NCBIfam" id="TIGR00072">
    <property type="entry name" value="hydrog_prot"/>
    <property type="match status" value="1"/>
</dbReference>
<dbReference type="SUPFAM" id="SSF53163">
    <property type="entry name" value="HybD-like"/>
    <property type="match status" value="1"/>
</dbReference>
<dbReference type="CDD" id="cd06062">
    <property type="entry name" value="H2MP_MemB-H2up"/>
    <property type="match status" value="1"/>
</dbReference>
<organism evidence="7 8">
    <name type="scientific">Thioflavicoccus mobilis 8321</name>
    <dbReference type="NCBI Taxonomy" id="765912"/>
    <lineage>
        <taxon>Bacteria</taxon>
        <taxon>Pseudomonadati</taxon>
        <taxon>Pseudomonadota</taxon>
        <taxon>Gammaproteobacteria</taxon>
        <taxon>Chromatiales</taxon>
        <taxon>Chromatiaceae</taxon>
        <taxon>Thioflavicoccus</taxon>
    </lineage>
</organism>
<evidence type="ECO:0000313" key="7">
    <source>
        <dbReference type="EMBL" id="AGA91172.1"/>
    </source>
</evidence>
<dbReference type="Gene3D" id="3.40.50.1450">
    <property type="entry name" value="HybD-like"/>
    <property type="match status" value="1"/>
</dbReference>
<dbReference type="Proteomes" id="UP000010816">
    <property type="component" value="Chromosome"/>
</dbReference>
<evidence type="ECO:0000256" key="6">
    <source>
        <dbReference type="ARBA" id="ARBA00022801"/>
    </source>
</evidence>
<keyword evidence="4" id="KW-0479">Metal-binding</keyword>
<dbReference type="GO" id="GO:0046872">
    <property type="term" value="F:metal ion binding"/>
    <property type="evidence" value="ECO:0007669"/>
    <property type="project" value="UniProtKB-KW"/>
</dbReference>
<keyword evidence="2" id="KW-0533">Nickel</keyword>
<dbReference type="InterPro" id="IPR023430">
    <property type="entry name" value="Pept_HybD-like_dom_sf"/>
</dbReference>
<proteinExistence type="inferred from homology"/>
<name>L0GZB0_9GAMM</name>
<dbReference type="KEGG" id="tmb:Thimo_2438"/>
<evidence type="ECO:0000256" key="2">
    <source>
        <dbReference type="ARBA" id="ARBA00022596"/>
    </source>
</evidence>
<dbReference type="PRINTS" id="PR00446">
    <property type="entry name" value="HYDRGNUPTAKE"/>
</dbReference>
<protein>
    <submittedName>
        <fullName evidence="7">Hydrogenase maturation protease</fullName>
    </submittedName>
</protein>